<comment type="caution">
    <text evidence="1">The sequence shown here is derived from an EMBL/GenBank/DDBJ whole genome shotgun (WGS) entry which is preliminary data.</text>
</comment>
<proteinExistence type="predicted"/>
<evidence type="ECO:0000313" key="2">
    <source>
        <dbReference type="Proteomes" id="UP000314294"/>
    </source>
</evidence>
<evidence type="ECO:0000313" key="1">
    <source>
        <dbReference type="EMBL" id="TNN42667.1"/>
    </source>
</evidence>
<keyword evidence="2" id="KW-1185">Reference proteome</keyword>
<gene>
    <name evidence="1" type="primary">ETV6_2</name>
    <name evidence="1" type="ORF">EYF80_047131</name>
</gene>
<accession>A0A4Z2FN51</accession>
<sequence>MNEVEAVVAAEEEVGVGSSGSDVLYELLQHILKQRKPHVFYPSAYFPGGSFHSLPDSAAQHLKLEGAELYMFGVRGH</sequence>
<dbReference type="EMBL" id="SRLO01001020">
    <property type="protein sequence ID" value="TNN42667.1"/>
    <property type="molecule type" value="Genomic_DNA"/>
</dbReference>
<dbReference type="AlphaFoldDB" id="A0A4Z2FN51"/>
<name>A0A4Z2FN51_9TELE</name>
<protein>
    <submittedName>
        <fullName evidence="1">Transcription factor ETV6</fullName>
    </submittedName>
</protein>
<dbReference type="Proteomes" id="UP000314294">
    <property type="component" value="Unassembled WGS sequence"/>
</dbReference>
<reference evidence="1 2" key="1">
    <citation type="submission" date="2019-03" db="EMBL/GenBank/DDBJ databases">
        <title>First draft genome of Liparis tanakae, snailfish: a comprehensive survey of snailfish specific genes.</title>
        <authorList>
            <person name="Kim W."/>
            <person name="Song I."/>
            <person name="Jeong J.-H."/>
            <person name="Kim D."/>
            <person name="Kim S."/>
            <person name="Ryu S."/>
            <person name="Song J.Y."/>
            <person name="Lee S.K."/>
        </authorList>
    </citation>
    <scope>NUCLEOTIDE SEQUENCE [LARGE SCALE GENOMIC DNA]</scope>
    <source>
        <tissue evidence="1">Muscle</tissue>
    </source>
</reference>
<dbReference type="OrthoDB" id="6408625at2759"/>
<organism evidence="1 2">
    <name type="scientific">Liparis tanakae</name>
    <name type="common">Tanaka's snailfish</name>
    <dbReference type="NCBI Taxonomy" id="230148"/>
    <lineage>
        <taxon>Eukaryota</taxon>
        <taxon>Metazoa</taxon>
        <taxon>Chordata</taxon>
        <taxon>Craniata</taxon>
        <taxon>Vertebrata</taxon>
        <taxon>Euteleostomi</taxon>
        <taxon>Actinopterygii</taxon>
        <taxon>Neopterygii</taxon>
        <taxon>Teleostei</taxon>
        <taxon>Neoteleostei</taxon>
        <taxon>Acanthomorphata</taxon>
        <taxon>Eupercaria</taxon>
        <taxon>Perciformes</taxon>
        <taxon>Cottioidei</taxon>
        <taxon>Cottales</taxon>
        <taxon>Liparidae</taxon>
        <taxon>Liparis</taxon>
    </lineage>
</organism>